<protein>
    <recommendedName>
        <fullName evidence="2">HECT-type E3 ubiquitin transferase</fullName>
        <ecNumber evidence="2">2.3.2.26</ecNumber>
    </recommendedName>
</protein>
<gene>
    <name evidence="7" type="ORF">Rsub_06833</name>
</gene>
<proteinExistence type="predicted"/>
<evidence type="ECO:0000256" key="4">
    <source>
        <dbReference type="ARBA" id="ARBA00022786"/>
    </source>
</evidence>
<dbReference type="InterPro" id="IPR035983">
    <property type="entry name" value="Hect_E3_ubiquitin_ligase"/>
</dbReference>
<evidence type="ECO:0000313" key="7">
    <source>
        <dbReference type="EMBL" id="GBF93834.1"/>
    </source>
</evidence>
<reference evidence="7 8" key="1">
    <citation type="journal article" date="2018" name="Sci. Rep.">
        <title>Raphidocelis subcapitata (=Pseudokirchneriella subcapitata) provides an insight into genome evolution and environmental adaptations in the Sphaeropleales.</title>
        <authorList>
            <person name="Suzuki S."/>
            <person name="Yamaguchi H."/>
            <person name="Nakajima N."/>
            <person name="Kawachi M."/>
        </authorList>
    </citation>
    <scope>NUCLEOTIDE SEQUENCE [LARGE SCALE GENOMIC DNA]</scope>
    <source>
        <strain evidence="7 8">NIES-35</strain>
    </source>
</reference>
<dbReference type="OrthoDB" id="8068875at2759"/>
<name>A0A2V0P1T8_9CHLO</name>
<feature type="active site" description="Glycyl thioester intermediate" evidence="5">
    <location>
        <position position="680"/>
    </location>
</feature>
<dbReference type="AlphaFoldDB" id="A0A2V0P1T8"/>
<dbReference type="Gene3D" id="3.90.1750.10">
    <property type="entry name" value="Hect, E3 ligase catalytic domains"/>
    <property type="match status" value="1"/>
</dbReference>
<evidence type="ECO:0000256" key="2">
    <source>
        <dbReference type="ARBA" id="ARBA00012485"/>
    </source>
</evidence>
<dbReference type="GO" id="GO:0061630">
    <property type="term" value="F:ubiquitin protein ligase activity"/>
    <property type="evidence" value="ECO:0007669"/>
    <property type="project" value="UniProtKB-EC"/>
</dbReference>
<evidence type="ECO:0000256" key="3">
    <source>
        <dbReference type="ARBA" id="ARBA00022679"/>
    </source>
</evidence>
<dbReference type="FunFam" id="3.30.2410.10:FF:000003">
    <property type="entry name" value="probable E3 ubiquitin-protein ligase HERC4 isoform X1"/>
    <property type="match status" value="1"/>
</dbReference>
<keyword evidence="3" id="KW-0808">Transferase</keyword>
<sequence>MDAVAVELAASVRKAFEELRARGMEANEACAMAIRVAAGAVAMPPPLDGLRATADALRGAAGREPGGSAAVAELRAKVVEFFGSIDAVQAAFWPPAPPPHSDPSPAPAAAALELKRAAGKAAAGRGGLPFALRVDAAAAVDAFEALVALHDSAVDAALEEAAAALASQISAAHGGRGSGGGGFGGGGGGFGGLGLGGSGGGGRFGAGSPSDGGARAGAPAGAAAWPSPGACASPEALCRAAAVALLNPALEDPGAHGALEALAVAVAAWSPAQRQQLVQLLASLDARAIGRAVASCQQLITLTLYTQMAITAAVQSPQRYAFSFCGHPFIYDPASKARVLQLENQITQYNAYESSMMQAMLGGSAMPFLVLRDTLIQVNRAKDRSELRKPLKVQFLGEEGVDEGGVQKEFFQLLVRQAFNPDFGMFVYDESRHLHWFRASGMDLDMEYELIGILIGLAIYNSHILEFQFPIVLYKKLMGRALGLEDLAELHPEVHASLSKLLAMPPGEVEALALTFEVESEVEVGRVAAVELMPGGAAEAVTADNRGDYARLYALHLLEGSVARQFGAFRRGFLQLCSGQALQLFRPAELEQLVCGGRSLDFDALQGAARYDDGYTAASPVVRWFWEVVHSLDEPQRRRLLFFITGSDRVPIKGLAHLAPPLIITPNGGHSDRLPTAHTCFNHLLLPSYRDKETLRARLLLAIENAEGFGLQ</sequence>
<evidence type="ECO:0000256" key="5">
    <source>
        <dbReference type="PROSITE-ProRule" id="PRU00104"/>
    </source>
</evidence>
<dbReference type="Pfam" id="PF00632">
    <property type="entry name" value="HECT"/>
    <property type="match status" value="1"/>
</dbReference>
<dbReference type="EC" id="2.3.2.26" evidence="2"/>
<keyword evidence="4 5" id="KW-0833">Ubl conjugation pathway</keyword>
<dbReference type="PANTHER" id="PTHR45700">
    <property type="entry name" value="UBIQUITIN-PROTEIN LIGASE E3C"/>
    <property type="match status" value="1"/>
</dbReference>
<evidence type="ECO:0000256" key="1">
    <source>
        <dbReference type="ARBA" id="ARBA00000885"/>
    </source>
</evidence>
<dbReference type="Gene3D" id="3.30.2410.10">
    <property type="entry name" value="Hect, E3 ligase catalytic domain"/>
    <property type="match status" value="1"/>
</dbReference>
<dbReference type="Gene3D" id="3.30.2160.10">
    <property type="entry name" value="Hect, E3 ligase catalytic domain"/>
    <property type="match status" value="1"/>
</dbReference>
<dbReference type="PANTHER" id="PTHR45700:SF8">
    <property type="entry name" value="HECT-TYPE E3 UBIQUITIN TRANSFERASE"/>
    <property type="match status" value="1"/>
</dbReference>
<dbReference type="SMART" id="SM00119">
    <property type="entry name" value="HECTc"/>
    <property type="match status" value="1"/>
</dbReference>
<dbReference type="PROSITE" id="PS50237">
    <property type="entry name" value="HECT"/>
    <property type="match status" value="1"/>
</dbReference>
<keyword evidence="8" id="KW-1185">Reference proteome</keyword>
<comment type="caution">
    <text evidence="7">The sequence shown here is derived from an EMBL/GenBank/DDBJ whole genome shotgun (WGS) entry which is preliminary data.</text>
</comment>
<dbReference type="SUPFAM" id="SSF56204">
    <property type="entry name" value="Hect, E3 ligase catalytic domain"/>
    <property type="match status" value="1"/>
</dbReference>
<organism evidence="7 8">
    <name type="scientific">Raphidocelis subcapitata</name>
    <dbReference type="NCBI Taxonomy" id="307507"/>
    <lineage>
        <taxon>Eukaryota</taxon>
        <taxon>Viridiplantae</taxon>
        <taxon>Chlorophyta</taxon>
        <taxon>core chlorophytes</taxon>
        <taxon>Chlorophyceae</taxon>
        <taxon>CS clade</taxon>
        <taxon>Sphaeropleales</taxon>
        <taxon>Selenastraceae</taxon>
        <taxon>Raphidocelis</taxon>
    </lineage>
</organism>
<evidence type="ECO:0000259" key="6">
    <source>
        <dbReference type="PROSITE" id="PS50237"/>
    </source>
</evidence>
<accession>A0A2V0P1T8</accession>
<dbReference type="InParanoid" id="A0A2V0P1T8"/>
<dbReference type="EMBL" id="BDRX01000045">
    <property type="protein sequence ID" value="GBF93834.1"/>
    <property type="molecule type" value="Genomic_DNA"/>
</dbReference>
<feature type="domain" description="HECT" evidence="6">
    <location>
        <begin position="383"/>
        <end position="712"/>
    </location>
</feature>
<dbReference type="InterPro" id="IPR044611">
    <property type="entry name" value="E3A/B/C-like"/>
</dbReference>
<dbReference type="CDD" id="cd00078">
    <property type="entry name" value="HECTc"/>
    <property type="match status" value="1"/>
</dbReference>
<dbReference type="GO" id="GO:0000209">
    <property type="term" value="P:protein polyubiquitination"/>
    <property type="evidence" value="ECO:0007669"/>
    <property type="project" value="InterPro"/>
</dbReference>
<comment type="catalytic activity">
    <reaction evidence="1">
        <text>S-ubiquitinyl-[E2 ubiquitin-conjugating enzyme]-L-cysteine + [acceptor protein]-L-lysine = [E2 ubiquitin-conjugating enzyme]-L-cysteine + N(6)-ubiquitinyl-[acceptor protein]-L-lysine.</text>
        <dbReference type="EC" id="2.3.2.26"/>
    </reaction>
</comment>
<dbReference type="STRING" id="307507.A0A2V0P1T8"/>
<evidence type="ECO:0000313" key="8">
    <source>
        <dbReference type="Proteomes" id="UP000247498"/>
    </source>
</evidence>
<dbReference type="InterPro" id="IPR000569">
    <property type="entry name" value="HECT_dom"/>
</dbReference>
<dbReference type="Proteomes" id="UP000247498">
    <property type="component" value="Unassembled WGS sequence"/>
</dbReference>